<dbReference type="Proteomes" id="UP000507470">
    <property type="component" value="Unassembled WGS sequence"/>
</dbReference>
<feature type="compositionally biased region" description="Low complexity" evidence="1">
    <location>
        <begin position="198"/>
        <end position="208"/>
    </location>
</feature>
<feature type="chain" id="PRO_5027054539" evidence="2">
    <location>
        <begin position="17"/>
        <end position="225"/>
    </location>
</feature>
<reference evidence="3 4" key="1">
    <citation type="submission" date="2020-06" db="EMBL/GenBank/DDBJ databases">
        <authorList>
            <person name="Li R."/>
            <person name="Bekaert M."/>
        </authorList>
    </citation>
    <scope>NUCLEOTIDE SEQUENCE [LARGE SCALE GENOMIC DNA]</scope>
    <source>
        <strain evidence="4">wild</strain>
    </source>
</reference>
<gene>
    <name evidence="3" type="ORF">MCOR_21611</name>
</gene>
<organism evidence="3 4">
    <name type="scientific">Mytilus coruscus</name>
    <name type="common">Sea mussel</name>
    <dbReference type="NCBI Taxonomy" id="42192"/>
    <lineage>
        <taxon>Eukaryota</taxon>
        <taxon>Metazoa</taxon>
        <taxon>Spiralia</taxon>
        <taxon>Lophotrochozoa</taxon>
        <taxon>Mollusca</taxon>
        <taxon>Bivalvia</taxon>
        <taxon>Autobranchia</taxon>
        <taxon>Pteriomorphia</taxon>
        <taxon>Mytilida</taxon>
        <taxon>Mytiloidea</taxon>
        <taxon>Mytilidae</taxon>
        <taxon>Mytilinae</taxon>
        <taxon>Mytilus</taxon>
    </lineage>
</organism>
<evidence type="ECO:0000313" key="3">
    <source>
        <dbReference type="EMBL" id="CAC5386135.1"/>
    </source>
</evidence>
<dbReference type="EMBL" id="CACVKT020003841">
    <property type="protein sequence ID" value="CAC5386135.1"/>
    <property type="molecule type" value="Genomic_DNA"/>
</dbReference>
<feature type="compositionally biased region" description="Basic residues" evidence="1">
    <location>
        <begin position="209"/>
        <end position="225"/>
    </location>
</feature>
<evidence type="ECO:0000313" key="4">
    <source>
        <dbReference type="Proteomes" id="UP000507470"/>
    </source>
</evidence>
<evidence type="ECO:0000256" key="1">
    <source>
        <dbReference type="SAM" id="MobiDB-lite"/>
    </source>
</evidence>
<keyword evidence="2" id="KW-0732">Signal</keyword>
<protein>
    <submittedName>
        <fullName evidence="3">Uncharacterized protein</fullName>
    </submittedName>
</protein>
<dbReference type="OrthoDB" id="6199088at2759"/>
<feature type="signal peptide" evidence="2">
    <location>
        <begin position="1"/>
        <end position="16"/>
    </location>
</feature>
<feature type="region of interest" description="Disordered" evidence="1">
    <location>
        <begin position="198"/>
        <end position="225"/>
    </location>
</feature>
<dbReference type="AlphaFoldDB" id="A0A6J8BQC9"/>
<name>A0A6J8BQC9_MYTCO</name>
<accession>A0A6J8BQC9</accession>
<sequence length="225" mass="24760">MFYLTFFFFVAAASQSEFPCTFPCDWINKTFSLYRDIGNGVFIYHTMTFNADGTTGAFTGILPFKCFQISEQFLMVTLQVQPGFIAIRCLAVFYTLGQSNFSLYFPTFNQKRIKNQAVAFNESQVWDICGLDTANMGSILALAPAPSEVPPAVCKVPSFCQSDSGAVCPQGGSIPKECTSKDTTTIDKTTTTTLAQSTTTTVDYSTTTRAKKPCGRRGRLHKHGQ</sequence>
<proteinExistence type="predicted"/>
<keyword evidence="4" id="KW-1185">Reference proteome</keyword>
<evidence type="ECO:0000256" key="2">
    <source>
        <dbReference type="SAM" id="SignalP"/>
    </source>
</evidence>